<dbReference type="EMBL" id="QXTE01000165">
    <property type="protein sequence ID" value="TFK03191.1"/>
    <property type="molecule type" value="Genomic_DNA"/>
</dbReference>
<keyword evidence="3" id="KW-1185">Reference proteome</keyword>
<gene>
    <name evidence="2" type="ORF">DR999_PMT14413</name>
</gene>
<reference evidence="2 3" key="2">
    <citation type="submission" date="2019-04" db="EMBL/GenBank/DDBJ databases">
        <title>The genome sequence of big-headed turtle.</title>
        <authorList>
            <person name="Gong S."/>
        </authorList>
    </citation>
    <scope>NUCLEOTIDE SEQUENCE [LARGE SCALE GENOMIC DNA]</scope>
    <source>
        <strain evidence="2">DO16091913</strain>
        <tissue evidence="2">Muscle</tissue>
    </source>
</reference>
<feature type="region of interest" description="Disordered" evidence="1">
    <location>
        <begin position="1"/>
        <end position="34"/>
    </location>
</feature>
<protein>
    <submittedName>
        <fullName evidence="2">Tetratricopeptide repeat protein 36</fullName>
    </submittedName>
</protein>
<dbReference type="Proteomes" id="UP000297703">
    <property type="component" value="Unassembled WGS sequence"/>
</dbReference>
<comment type="caution">
    <text evidence="2">The sequence shown here is derived from an EMBL/GenBank/DDBJ whole genome shotgun (WGS) entry which is preliminary data.</text>
</comment>
<evidence type="ECO:0000313" key="2">
    <source>
        <dbReference type="EMBL" id="TFK03191.1"/>
    </source>
</evidence>
<name>A0A4D9DYI8_9SAUR</name>
<evidence type="ECO:0000256" key="1">
    <source>
        <dbReference type="SAM" id="MobiDB-lite"/>
    </source>
</evidence>
<organism evidence="2 3">
    <name type="scientific">Platysternon megacephalum</name>
    <name type="common">big-headed turtle</name>
    <dbReference type="NCBI Taxonomy" id="55544"/>
    <lineage>
        <taxon>Eukaryota</taxon>
        <taxon>Metazoa</taxon>
        <taxon>Chordata</taxon>
        <taxon>Craniata</taxon>
        <taxon>Vertebrata</taxon>
        <taxon>Euteleostomi</taxon>
        <taxon>Archelosauria</taxon>
        <taxon>Testudinata</taxon>
        <taxon>Testudines</taxon>
        <taxon>Cryptodira</taxon>
        <taxon>Durocryptodira</taxon>
        <taxon>Testudinoidea</taxon>
        <taxon>Platysternidae</taxon>
        <taxon>Platysternon</taxon>
    </lineage>
</organism>
<reference evidence="2 3" key="1">
    <citation type="submission" date="2019-04" db="EMBL/GenBank/DDBJ databases">
        <title>Draft genome of the big-headed turtle Platysternon megacephalum.</title>
        <authorList>
            <person name="Gong S."/>
        </authorList>
    </citation>
    <scope>NUCLEOTIDE SEQUENCE [LARGE SCALE GENOMIC DNA]</scope>
    <source>
        <strain evidence="2">DO16091913</strain>
        <tissue evidence="2">Muscle</tissue>
    </source>
</reference>
<sequence length="101" mass="10962">MESPNDRWGEQGPKTLFAPPREGQRSRGISANGLTDTPASKLTLHPATDLLGCTQGLSIHLSLSIYDLMCLHGTFSTARPYCTLFHYCLCGLMEIPARPGA</sequence>
<evidence type="ECO:0000313" key="3">
    <source>
        <dbReference type="Proteomes" id="UP000297703"/>
    </source>
</evidence>
<dbReference type="AlphaFoldDB" id="A0A4D9DYI8"/>
<proteinExistence type="predicted"/>
<accession>A0A4D9DYI8</accession>